<evidence type="ECO:0000256" key="1">
    <source>
        <dbReference type="SAM" id="MobiDB-lite"/>
    </source>
</evidence>
<feature type="compositionally biased region" description="Low complexity" evidence="1">
    <location>
        <begin position="51"/>
        <end position="61"/>
    </location>
</feature>
<protein>
    <recommendedName>
        <fullName evidence="2">Mmc1 C-terminal domain-containing protein</fullName>
    </recommendedName>
</protein>
<gene>
    <name evidence="3" type="ORF">QBC47DRAFT_368807</name>
</gene>
<evidence type="ECO:0000259" key="2">
    <source>
        <dbReference type="Pfam" id="PF23868"/>
    </source>
</evidence>
<feature type="region of interest" description="Disordered" evidence="1">
    <location>
        <begin position="39"/>
        <end position="73"/>
    </location>
</feature>
<proteinExistence type="predicted"/>
<sequence>MPPISRLRQAVGRGPFVSLARRPPACLFCIFLRRPQPPPQTRNFVGSRFESTTSRTSDTDATPPPPPSDPRRDLEAALFDLQTHAPNYVNLARVQLALRNLSQPAGHESIRVAFLGLRGTLGVADSGHTAEQLLRLALADPLSPPQEWETELERHDLAQPLVVRVARAEDDQEELVKVVGGEHVVPEIRASSPALNAADLEVLVMRADSLAAAEHVGDAIAVEEAILAPTVEIDTPPQGPTPLATPVHMALLVGDGIPGAAAILATPLLEDTDTIAAAVNFGAIGENDLAGCPLIKVNVTAAEQGLALFREDVGNAMRYQTLWSESNVSQISEWLKSNVLPAEGTSIKRPVRNLVLSLLQNASVAIQKEEARDMALAVSGRISPHALARLNQALSEWAQKAHEELQGRLDDAFASRSWRKLGWWKLFWRADDVGMVSSEMLALHFLPDAERGIIYLAGRVQEAGISEAHSPLYANPSSTDTTAVVAHSELKWPTHITFTRNYLQSKTVPALQALAQKLVLQSASLSGLGTALAGLMYFSSFGLYESGAVAALGVVWSLGALQRRWEAARAFWEGEVREEGRKAVRATEASIASVLDLATQADKDRGEELEELRRVEGIIQRARDALARME</sequence>
<dbReference type="InterPro" id="IPR056196">
    <property type="entry name" value="Mmc1_C"/>
</dbReference>
<dbReference type="EMBL" id="MU839827">
    <property type="protein sequence ID" value="KAK1761003.1"/>
    <property type="molecule type" value="Genomic_DNA"/>
</dbReference>
<evidence type="ECO:0000313" key="4">
    <source>
        <dbReference type="Proteomes" id="UP001239445"/>
    </source>
</evidence>
<name>A0AAJ0BMH1_9PEZI</name>
<keyword evidence="4" id="KW-1185">Reference proteome</keyword>
<evidence type="ECO:0000313" key="3">
    <source>
        <dbReference type="EMBL" id="KAK1761003.1"/>
    </source>
</evidence>
<dbReference type="Proteomes" id="UP001239445">
    <property type="component" value="Unassembled WGS sequence"/>
</dbReference>
<dbReference type="Pfam" id="PF23868">
    <property type="entry name" value="Mmc1_C"/>
    <property type="match status" value="1"/>
</dbReference>
<feature type="domain" description="Mmc1 C-terminal" evidence="2">
    <location>
        <begin position="391"/>
        <end position="581"/>
    </location>
</feature>
<dbReference type="AlphaFoldDB" id="A0AAJ0BMH1"/>
<comment type="caution">
    <text evidence="3">The sequence shown here is derived from an EMBL/GenBank/DDBJ whole genome shotgun (WGS) entry which is preliminary data.</text>
</comment>
<dbReference type="PANTHER" id="PTHR38644">
    <property type="entry name" value="EXPRESSED PROTEIN"/>
    <property type="match status" value="1"/>
</dbReference>
<dbReference type="Pfam" id="PF23867">
    <property type="entry name" value="Mmc1_N"/>
    <property type="match status" value="1"/>
</dbReference>
<organism evidence="3 4">
    <name type="scientific">Echria macrotheca</name>
    <dbReference type="NCBI Taxonomy" id="438768"/>
    <lineage>
        <taxon>Eukaryota</taxon>
        <taxon>Fungi</taxon>
        <taxon>Dikarya</taxon>
        <taxon>Ascomycota</taxon>
        <taxon>Pezizomycotina</taxon>
        <taxon>Sordariomycetes</taxon>
        <taxon>Sordariomycetidae</taxon>
        <taxon>Sordariales</taxon>
        <taxon>Schizotheciaceae</taxon>
        <taxon>Echria</taxon>
    </lineage>
</organism>
<reference evidence="3" key="1">
    <citation type="submission" date="2023-06" db="EMBL/GenBank/DDBJ databases">
        <title>Genome-scale phylogeny and comparative genomics of the fungal order Sordariales.</title>
        <authorList>
            <consortium name="Lawrence Berkeley National Laboratory"/>
            <person name="Hensen N."/>
            <person name="Bonometti L."/>
            <person name="Westerberg I."/>
            <person name="Brannstrom I.O."/>
            <person name="Guillou S."/>
            <person name="Cros-Aarteil S."/>
            <person name="Calhoun S."/>
            <person name="Haridas S."/>
            <person name="Kuo A."/>
            <person name="Mondo S."/>
            <person name="Pangilinan J."/>
            <person name="Riley R."/>
            <person name="Labutti K."/>
            <person name="Andreopoulos B."/>
            <person name="Lipzen A."/>
            <person name="Chen C."/>
            <person name="Yanf M."/>
            <person name="Daum C."/>
            <person name="Ng V."/>
            <person name="Clum A."/>
            <person name="Steindorff A."/>
            <person name="Ohm R."/>
            <person name="Martin F."/>
            <person name="Silar P."/>
            <person name="Natvig D."/>
            <person name="Lalanne C."/>
            <person name="Gautier V."/>
            <person name="Ament-Velasquez S.L."/>
            <person name="Kruys A."/>
            <person name="Hutchinson M.I."/>
            <person name="Powell A.J."/>
            <person name="Barry K."/>
            <person name="Miller A.N."/>
            <person name="Grigoriev I.V."/>
            <person name="Debuchy R."/>
            <person name="Gladieux P."/>
            <person name="Thoren M.H."/>
            <person name="Johannesson H."/>
        </authorList>
    </citation>
    <scope>NUCLEOTIDE SEQUENCE</scope>
    <source>
        <strain evidence="3">PSN4</strain>
    </source>
</reference>
<accession>A0AAJ0BMH1</accession>
<dbReference type="PANTHER" id="PTHR38644:SF1">
    <property type="entry name" value="EXPRESSED PROTEIN"/>
    <property type="match status" value="1"/>
</dbReference>